<accession>A0A2M4B3J3</accession>
<dbReference type="AlphaFoldDB" id="A0A2M4B3J3"/>
<protein>
    <submittedName>
        <fullName evidence="1">Putative secreted protein</fullName>
    </submittedName>
</protein>
<proteinExistence type="predicted"/>
<organism evidence="1">
    <name type="scientific">Anopheles triannulatus</name>
    <dbReference type="NCBI Taxonomy" id="58253"/>
    <lineage>
        <taxon>Eukaryota</taxon>
        <taxon>Metazoa</taxon>
        <taxon>Ecdysozoa</taxon>
        <taxon>Arthropoda</taxon>
        <taxon>Hexapoda</taxon>
        <taxon>Insecta</taxon>
        <taxon>Pterygota</taxon>
        <taxon>Neoptera</taxon>
        <taxon>Endopterygota</taxon>
        <taxon>Diptera</taxon>
        <taxon>Nematocera</taxon>
        <taxon>Culicoidea</taxon>
        <taxon>Culicidae</taxon>
        <taxon>Anophelinae</taxon>
        <taxon>Anopheles</taxon>
    </lineage>
</organism>
<name>A0A2M4B3J3_9DIPT</name>
<dbReference type="EMBL" id="GGFK01014304">
    <property type="protein sequence ID" value="MBW47625.1"/>
    <property type="molecule type" value="Transcribed_RNA"/>
</dbReference>
<reference evidence="1" key="1">
    <citation type="submission" date="2018-01" db="EMBL/GenBank/DDBJ databases">
        <title>An insight into the sialome of Amazonian anophelines.</title>
        <authorList>
            <person name="Ribeiro J.M."/>
            <person name="Scarpassa V."/>
            <person name="Calvo E."/>
        </authorList>
    </citation>
    <scope>NUCLEOTIDE SEQUENCE</scope>
    <source>
        <tissue evidence="1">Salivary glands</tissue>
    </source>
</reference>
<sequence>MTVFLFMPCAIGLGISIHWPSPYIKILKYKQHLHLSVDFEMCCSMPCMHVLCIIRFCCMTLRIVPMVMYTQFAYIWSICSDTDVQSLTHFRPFRQQPAIHKLFREHR</sequence>
<evidence type="ECO:0000313" key="1">
    <source>
        <dbReference type="EMBL" id="MBW47625.1"/>
    </source>
</evidence>